<dbReference type="GO" id="GO:0016747">
    <property type="term" value="F:acyltransferase activity, transferring groups other than amino-acyl groups"/>
    <property type="evidence" value="ECO:0007669"/>
    <property type="project" value="InterPro"/>
</dbReference>
<dbReference type="EMBL" id="PFMD01000010">
    <property type="protein sequence ID" value="PIY97160.1"/>
    <property type="molecule type" value="Genomic_DNA"/>
</dbReference>
<comment type="caution">
    <text evidence="2">The sequence shown here is derived from an EMBL/GenBank/DDBJ whole genome shotgun (WGS) entry which is preliminary data.</text>
</comment>
<organism evidence="2 3">
    <name type="scientific">Candidatus Kerfeldbacteria bacterium CG_4_10_14_0_8_um_filter_42_10</name>
    <dbReference type="NCBI Taxonomy" id="2014248"/>
    <lineage>
        <taxon>Bacteria</taxon>
        <taxon>Candidatus Kerfeldiibacteriota</taxon>
    </lineage>
</organism>
<evidence type="ECO:0000313" key="3">
    <source>
        <dbReference type="Proteomes" id="UP000230779"/>
    </source>
</evidence>
<dbReference type="InterPro" id="IPR039968">
    <property type="entry name" value="BcerS-like"/>
</dbReference>
<evidence type="ECO:0000313" key="2">
    <source>
        <dbReference type="EMBL" id="PIY97160.1"/>
    </source>
</evidence>
<accession>A0A2M7RK91</accession>
<dbReference type="Gene3D" id="3.40.630.30">
    <property type="match status" value="1"/>
</dbReference>
<dbReference type="InterPro" id="IPR000182">
    <property type="entry name" value="GNAT_dom"/>
</dbReference>
<dbReference type="PROSITE" id="PS51186">
    <property type="entry name" value="GNAT"/>
    <property type="match status" value="1"/>
</dbReference>
<dbReference type="Proteomes" id="UP000230779">
    <property type="component" value="Unassembled WGS sequence"/>
</dbReference>
<keyword evidence="2" id="KW-0808">Transferase</keyword>
<feature type="domain" description="N-acetyltransferase" evidence="1">
    <location>
        <begin position="203"/>
        <end position="371"/>
    </location>
</feature>
<sequence length="371" mass="43492">MITIKEVNNPKETKAFVKFPWLVYRNDPYWVPPLIAEQINFFYPEKNPYYQHSKVQLLMAYEDDRPVGRMSVHENILHCQKYREQMGFFGFFECFDNFSAAQALFDYAKKWLTNLGYSSMRGPANFSINGEYSVLVAGFDSSPMVMMTYNPPYYPKLLEQYGFSSSQEMYAFGHKVEEGLPENTLALAQAVRKKYPDLVMREMDVNQLEKEAKIVHKIYTEAWNENWSASPMSEQEMVKLAKELKMIIDPSLAFILEYQNKPIGFSLTVPDANQALKTANGRLWPFGLIKILLKKRCLDSFRVLAMGVLKEYRHHGFDALFYQQTLENAQRKGYRFAEMSMINESNLPMRRVLERLGAKIYKTYRMYDLKF</sequence>
<dbReference type="PANTHER" id="PTHR41368:SF1">
    <property type="entry name" value="PROTEIN YGHO"/>
    <property type="match status" value="1"/>
</dbReference>
<reference evidence="2 3" key="1">
    <citation type="submission" date="2017-09" db="EMBL/GenBank/DDBJ databases">
        <title>Depth-based differentiation of microbial function through sediment-hosted aquifers and enrichment of novel symbionts in the deep terrestrial subsurface.</title>
        <authorList>
            <person name="Probst A.J."/>
            <person name="Ladd B."/>
            <person name="Jarett J.K."/>
            <person name="Geller-Mcgrath D.E."/>
            <person name="Sieber C.M."/>
            <person name="Emerson J.B."/>
            <person name="Anantharaman K."/>
            <person name="Thomas B.C."/>
            <person name="Malmstrom R."/>
            <person name="Stieglmeier M."/>
            <person name="Klingl A."/>
            <person name="Woyke T."/>
            <person name="Ryan C.M."/>
            <person name="Banfield J.F."/>
        </authorList>
    </citation>
    <scope>NUCLEOTIDE SEQUENCE [LARGE SCALE GENOMIC DNA]</scope>
    <source>
        <strain evidence="2">CG_4_10_14_0_8_um_filter_42_10</strain>
    </source>
</reference>
<evidence type="ECO:0000259" key="1">
    <source>
        <dbReference type="PROSITE" id="PS51186"/>
    </source>
</evidence>
<protein>
    <submittedName>
        <fullName evidence="2">N-acetyltransferase</fullName>
    </submittedName>
</protein>
<dbReference type="AlphaFoldDB" id="A0A2M7RK91"/>
<dbReference type="SUPFAM" id="SSF55729">
    <property type="entry name" value="Acyl-CoA N-acyltransferases (Nat)"/>
    <property type="match status" value="1"/>
</dbReference>
<gene>
    <name evidence="2" type="ORF">COY66_00950</name>
</gene>
<dbReference type="PANTHER" id="PTHR41368">
    <property type="entry name" value="PROTEIN YGHO"/>
    <property type="match status" value="1"/>
</dbReference>
<name>A0A2M7RK91_9BACT</name>
<proteinExistence type="predicted"/>
<dbReference type="InterPro" id="IPR016181">
    <property type="entry name" value="Acyl_CoA_acyltransferase"/>
</dbReference>